<gene>
    <name evidence="1" type="ORF">V5R04_00220</name>
</gene>
<evidence type="ECO:0000313" key="1">
    <source>
        <dbReference type="EMBL" id="XBH21690.1"/>
    </source>
</evidence>
<dbReference type="AlphaFoldDB" id="A0AAU7DWN7"/>
<accession>A0AAU7DWN7</accession>
<dbReference type="EMBL" id="CP146203">
    <property type="protein sequence ID" value="XBH21690.1"/>
    <property type="molecule type" value="Genomic_DNA"/>
</dbReference>
<sequence length="93" mass="10627">MSKKATTWAWEQDVCTEQSIILLALAHFLDEGRIVARMPMAELVRKSRQTQAEVLVRLQELKPQGLISYDLNLIPDTLVYSLPVELDEVDTDE</sequence>
<proteinExistence type="predicted"/>
<name>A0AAU7DWN7_9MICO</name>
<organism evidence="1">
    <name type="scientific">Jonesiaceae bacterium BS-20</name>
    <dbReference type="NCBI Taxonomy" id="3120821"/>
    <lineage>
        <taxon>Bacteria</taxon>
        <taxon>Bacillati</taxon>
        <taxon>Actinomycetota</taxon>
        <taxon>Actinomycetes</taxon>
        <taxon>Micrococcales</taxon>
        <taxon>Jonesiaceae</taxon>
    </lineage>
</organism>
<reference evidence="1" key="1">
    <citation type="submission" date="2024-02" db="EMBL/GenBank/DDBJ databases">
        <title>Tomenella chthoni gen. nov. sp. nov., a member of the family Jonesiaceae isolated from bat guano.</title>
        <authorList>
            <person name="Miller S.L."/>
            <person name="King J."/>
            <person name="Sankaranarayanan K."/>
            <person name="Lawson P.A."/>
        </authorList>
    </citation>
    <scope>NUCLEOTIDE SEQUENCE</scope>
    <source>
        <strain evidence="1">BS-20</strain>
    </source>
</reference>
<protein>
    <submittedName>
        <fullName evidence="1">Uncharacterized protein</fullName>
    </submittedName>
</protein>